<dbReference type="AlphaFoldDB" id="A0A2S3R4L5"/>
<keyword evidence="2" id="KW-0732">Signal</keyword>
<dbReference type="RefSeq" id="WP_103200165.1">
    <property type="nucleotide sequence ID" value="NZ_JASMUA010000013.1"/>
</dbReference>
<proteinExistence type="predicted"/>
<accession>A0A2S3R4L5</accession>
<organism evidence="4 5">
    <name type="scientific">Vibrio vulnificus</name>
    <dbReference type="NCBI Taxonomy" id="672"/>
    <lineage>
        <taxon>Bacteria</taxon>
        <taxon>Pseudomonadati</taxon>
        <taxon>Pseudomonadota</taxon>
        <taxon>Gammaproteobacteria</taxon>
        <taxon>Vibrionales</taxon>
        <taxon>Vibrionaceae</taxon>
        <taxon>Vibrio</taxon>
    </lineage>
</organism>
<feature type="signal peptide" evidence="2">
    <location>
        <begin position="1"/>
        <end position="34"/>
    </location>
</feature>
<dbReference type="EMBL" id="PDGH01000074">
    <property type="protein sequence ID" value="POB48626.1"/>
    <property type="molecule type" value="Genomic_DNA"/>
</dbReference>
<sequence length="314" mass="35097">MELSKSACLPIFKPQRLWLMAALCFFGVATPAAAEGFLCEATQASTNELPMLDKACPIGDGVWGKKAPKSGKEDFFWIQCGILNQPMPLADAKPLYKQITTDVWMKPENKTYRCLIGPYQSFAQASKDLKQVKKLGDYREAFIRVVKPHSAVKPVTASKEQKAITKPTAPKTQPKVPVAANKPMPAPAQATLATTPAKRSNDDSSSIDIRKSAELKGRTYAVPYLMDDEHQFYMEHNQAWNRLDYSSAEVVCSDLHMRLLTEEEFLTLLDSKVMENQLWPMQLPYWGRGNKGFFTDGRVTQVKGSSLLNVLCVK</sequence>
<dbReference type="Pfam" id="PF05036">
    <property type="entry name" value="SPOR"/>
    <property type="match status" value="1"/>
</dbReference>
<dbReference type="GO" id="GO:0042834">
    <property type="term" value="F:peptidoglycan binding"/>
    <property type="evidence" value="ECO:0007669"/>
    <property type="project" value="InterPro"/>
</dbReference>
<dbReference type="Proteomes" id="UP000237466">
    <property type="component" value="Unassembled WGS sequence"/>
</dbReference>
<protein>
    <submittedName>
        <fullName evidence="4">SPOR domain-containing protein</fullName>
    </submittedName>
</protein>
<evidence type="ECO:0000256" key="2">
    <source>
        <dbReference type="SAM" id="SignalP"/>
    </source>
</evidence>
<evidence type="ECO:0000313" key="4">
    <source>
        <dbReference type="EMBL" id="POB48626.1"/>
    </source>
</evidence>
<dbReference type="InterPro" id="IPR007730">
    <property type="entry name" value="SPOR-like_dom"/>
</dbReference>
<reference evidence="4 5" key="1">
    <citation type="journal article" date="2018" name="Front. Microbiol.">
        <title>Phylogeny of Vibrio vulnificus from the Analysis of the Core-Genome: Implications for Intra-Species Taxonomy.</title>
        <authorList>
            <person name="Roig F.J."/>
            <person name="Gonzalez-Candelas F."/>
            <person name="Sanjuan E."/>
            <person name="Fouz B."/>
            <person name="Feil E.J."/>
            <person name="Llorens C."/>
            <person name="Baker-Austin C."/>
            <person name="Oliver J.D."/>
            <person name="Danin-Poleg Y."/>
            <person name="Gibas C.J."/>
            <person name="Kashi Y."/>
            <person name="Gulig P.A."/>
            <person name="Morrison S.S."/>
            <person name="Amaro C."/>
        </authorList>
    </citation>
    <scope>NUCLEOTIDE SEQUENCE [LARGE SCALE GENOMIC DNA]</scope>
    <source>
        <strain evidence="4 5">CECT4608</strain>
    </source>
</reference>
<name>A0A2S3R4L5_VIBVL</name>
<evidence type="ECO:0000313" key="5">
    <source>
        <dbReference type="Proteomes" id="UP000237466"/>
    </source>
</evidence>
<dbReference type="InterPro" id="IPR036680">
    <property type="entry name" value="SPOR-like_sf"/>
</dbReference>
<evidence type="ECO:0000256" key="1">
    <source>
        <dbReference type="SAM" id="MobiDB-lite"/>
    </source>
</evidence>
<feature type="domain" description="SPOR" evidence="3">
    <location>
        <begin position="74"/>
        <end position="142"/>
    </location>
</feature>
<dbReference type="SUPFAM" id="SSF110997">
    <property type="entry name" value="Sporulation related repeat"/>
    <property type="match status" value="1"/>
</dbReference>
<feature type="region of interest" description="Disordered" evidence="1">
    <location>
        <begin position="154"/>
        <end position="185"/>
    </location>
</feature>
<gene>
    <name evidence="4" type="ORF">CRN52_08675</name>
</gene>
<comment type="caution">
    <text evidence="4">The sequence shown here is derived from an EMBL/GenBank/DDBJ whole genome shotgun (WGS) entry which is preliminary data.</text>
</comment>
<feature type="chain" id="PRO_5015696931" evidence="2">
    <location>
        <begin position="35"/>
        <end position="314"/>
    </location>
</feature>
<evidence type="ECO:0000259" key="3">
    <source>
        <dbReference type="Pfam" id="PF05036"/>
    </source>
</evidence>